<accession>A0A9Q0S6M2</accession>
<evidence type="ECO:0000313" key="6">
    <source>
        <dbReference type="EMBL" id="KAJ6645440.1"/>
    </source>
</evidence>
<dbReference type="Pfam" id="PF03931">
    <property type="entry name" value="Skp1_POZ"/>
    <property type="match status" value="1"/>
</dbReference>
<comment type="subcellular location">
    <subcellularLocation>
        <location evidence="1">Nucleus</location>
    </subcellularLocation>
</comment>
<dbReference type="SUPFAM" id="SSF54695">
    <property type="entry name" value="POZ domain"/>
    <property type="match status" value="1"/>
</dbReference>
<evidence type="ECO:0000259" key="5">
    <source>
        <dbReference type="Pfam" id="PF03931"/>
    </source>
</evidence>
<dbReference type="Proteomes" id="UP001151699">
    <property type="component" value="Chromosome A"/>
</dbReference>
<dbReference type="SMART" id="SM00512">
    <property type="entry name" value="Skp1"/>
    <property type="match status" value="1"/>
</dbReference>
<protein>
    <recommendedName>
        <fullName evidence="3">Elongin-C</fullName>
    </recommendedName>
</protein>
<comment type="caution">
    <text evidence="6">The sequence shown here is derived from an EMBL/GenBank/DDBJ whole genome shotgun (WGS) entry which is preliminary data.</text>
</comment>
<dbReference type="GO" id="GO:0006511">
    <property type="term" value="P:ubiquitin-dependent protein catabolic process"/>
    <property type="evidence" value="ECO:0007669"/>
    <property type="project" value="InterPro"/>
</dbReference>
<comment type="similarity">
    <text evidence="2">Belongs to the SKP1 family.</text>
</comment>
<evidence type="ECO:0000256" key="2">
    <source>
        <dbReference type="ARBA" id="ARBA00009993"/>
    </source>
</evidence>
<dbReference type="OrthoDB" id="249087at2759"/>
<reference evidence="6" key="1">
    <citation type="submission" date="2022-07" db="EMBL/GenBank/DDBJ databases">
        <authorList>
            <person name="Trinca V."/>
            <person name="Uliana J.V.C."/>
            <person name="Torres T.T."/>
            <person name="Ward R.J."/>
            <person name="Monesi N."/>
        </authorList>
    </citation>
    <scope>NUCLEOTIDE SEQUENCE</scope>
    <source>
        <strain evidence="6">HSMRA1968</strain>
        <tissue evidence="6">Whole embryos</tissue>
    </source>
</reference>
<dbReference type="CDD" id="cd18321">
    <property type="entry name" value="BTB_POZ_EloC"/>
    <property type="match status" value="1"/>
</dbReference>
<keyword evidence="7" id="KW-1185">Reference proteome</keyword>
<dbReference type="EMBL" id="WJQU01000001">
    <property type="protein sequence ID" value="KAJ6645440.1"/>
    <property type="molecule type" value="Genomic_DNA"/>
</dbReference>
<dbReference type="InterPro" id="IPR011333">
    <property type="entry name" value="SKP1/BTB/POZ_sf"/>
</dbReference>
<dbReference type="InterPro" id="IPR001232">
    <property type="entry name" value="SKP1-like"/>
</dbReference>
<dbReference type="PANTHER" id="PTHR20648">
    <property type="entry name" value="ELONGIN-C"/>
    <property type="match status" value="1"/>
</dbReference>
<dbReference type="InterPro" id="IPR016073">
    <property type="entry name" value="Skp1_comp_POZ"/>
</dbReference>
<dbReference type="Gene3D" id="3.30.710.10">
    <property type="entry name" value="Potassium Channel Kv1.1, Chain A"/>
    <property type="match status" value="1"/>
</dbReference>
<evidence type="ECO:0000256" key="4">
    <source>
        <dbReference type="ARBA" id="ARBA00023242"/>
    </source>
</evidence>
<evidence type="ECO:0000256" key="3">
    <source>
        <dbReference type="ARBA" id="ARBA00021347"/>
    </source>
</evidence>
<name>A0A9Q0S6M2_9DIPT</name>
<dbReference type="InterPro" id="IPR039948">
    <property type="entry name" value="ELC1"/>
</dbReference>
<feature type="domain" description="SKP1 component POZ" evidence="5">
    <location>
        <begin position="22"/>
        <end position="82"/>
    </location>
</feature>
<organism evidence="6 7">
    <name type="scientific">Pseudolycoriella hygida</name>
    <dbReference type="NCBI Taxonomy" id="35572"/>
    <lineage>
        <taxon>Eukaryota</taxon>
        <taxon>Metazoa</taxon>
        <taxon>Ecdysozoa</taxon>
        <taxon>Arthropoda</taxon>
        <taxon>Hexapoda</taxon>
        <taxon>Insecta</taxon>
        <taxon>Pterygota</taxon>
        <taxon>Neoptera</taxon>
        <taxon>Endopterygota</taxon>
        <taxon>Diptera</taxon>
        <taxon>Nematocera</taxon>
        <taxon>Sciaroidea</taxon>
        <taxon>Sciaridae</taxon>
        <taxon>Pseudolycoriella</taxon>
    </lineage>
</organism>
<proteinExistence type="inferred from homology"/>
<dbReference type="AlphaFoldDB" id="A0A9Q0S6M2"/>
<dbReference type="GO" id="GO:0005634">
    <property type="term" value="C:nucleus"/>
    <property type="evidence" value="ECO:0007669"/>
    <property type="project" value="UniProtKB-SubCell"/>
</dbReference>
<evidence type="ECO:0000313" key="7">
    <source>
        <dbReference type="Proteomes" id="UP001151699"/>
    </source>
</evidence>
<keyword evidence="4" id="KW-0539">Nucleus</keyword>
<sequence length="115" mass="13191">MDQQTTSHNLIEGCKGPNSFYVKLVSSDGYQYIVKREHALISETIRDMLCERQIAENEINEIRFENISSHILAVVCSYLEYKYRFKGCRLNEVPEFQIPPAIVLGLTLASAFLKC</sequence>
<dbReference type="FunFam" id="3.30.710.10:FF:000035">
    <property type="entry name" value="Elongin C transcription elongation factor"/>
    <property type="match status" value="1"/>
</dbReference>
<evidence type="ECO:0000256" key="1">
    <source>
        <dbReference type="ARBA" id="ARBA00004123"/>
    </source>
</evidence>
<gene>
    <name evidence="6" type="primary">Eloc_0</name>
    <name evidence="6" type="ORF">Bhyg_00646</name>
</gene>